<gene>
    <name evidence="2" type="ORF">D3H65_10205</name>
</gene>
<sequence length="226" mass="25556">MKHRKYKMILWLLVVLTATAGSGCYKAQKSWEHQPVILDPNMHMNAWELLKSRGVGGYKDTLFALMMRGVQYAGLEEEYKKDDRTYIFLQNAAIRGGVDAYFTQYQVDDVDQLGIPITRPGTAWEEYPVEQVKNYFLGMIIAGKYTYENVGSNNIFVKTLLPEGADPNNPTSEMGIRNYPGPQSTDLRNTKLWLNAYLNAPRPIEVVAGGFICTNGPVHTVQKAPW</sequence>
<feature type="chain" id="PRO_5017671207" description="FAS1 domain-containing protein" evidence="1">
    <location>
        <begin position="21"/>
        <end position="226"/>
    </location>
</feature>
<protein>
    <recommendedName>
        <fullName evidence="4">FAS1 domain-containing protein</fullName>
    </recommendedName>
</protein>
<evidence type="ECO:0000313" key="2">
    <source>
        <dbReference type="EMBL" id="AXY74325.1"/>
    </source>
</evidence>
<dbReference type="KEGG" id="pseg:D3H65_10205"/>
<dbReference type="AlphaFoldDB" id="A0A3B7MRT8"/>
<dbReference type="RefSeq" id="WP_119050212.1">
    <property type="nucleotide sequence ID" value="NZ_CP032157.1"/>
</dbReference>
<proteinExistence type="predicted"/>
<keyword evidence="1" id="KW-0732">Signal</keyword>
<evidence type="ECO:0000256" key="1">
    <source>
        <dbReference type="SAM" id="SignalP"/>
    </source>
</evidence>
<organism evidence="2 3">
    <name type="scientific">Paraflavitalea soli</name>
    <dbReference type="NCBI Taxonomy" id="2315862"/>
    <lineage>
        <taxon>Bacteria</taxon>
        <taxon>Pseudomonadati</taxon>
        <taxon>Bacteroidota</taxon>
        <taxon>Chitinophagia</taxon>
        <taxon>Chitinophagales</taxon>
        <taxon>Chitinophagaceae</taxon>
        <taxon>Paraflavitalea</taxon>
    </lineage>
</organism>
<name>A0A3B7MRT8_9BACT</name>
<accession>A0A3B7MRT8</accession>
<dbReference type="Proteomes" id="UP000263900">
    <property type="component" value="Chromosome"/>
</dbReference>
<dbReference type="PROSITE" id="PS51257">
    <property type="entry name" value="PROKAR_LIPOPROTEIN"/>
    <property type="match status" value="1"/>
</dbReference>
<reference evidence="2 3" key="1">
    <citation type="submission" date="2018-09" db="EMBL/GenBank/DDBJ databases">
        <title>Genome sequencing of strain 6GH32-13.</title>
        <authorList>
            <person name="Weon H.-Y."/>
            <person name="Heo J."/>
            <person name="Kwon S.-W."/>
        </authorList>
    </citation>
    <scope>NUCLEOTIDE SEQUENCE [LARGE SCALE GENOMIC DNA]</scope>
    <source>
        <strain evidence="2 3">5GH32-13</strain>
    </source>
</reference>
<evidence type="ECO:0000313" key="3">
    <source>
        <dbReference type="Proteomes" id="UP000263900"/>
    </source>
</evidence>
<keyword evidence="3" id="KW-1185">Reference proteome</keyword>
<feature type="signal peptide" evidence="1">
    <location>
        <begin position="1"/>
        <end position="20"/>
    </location>
</feature>
<dbReference type="OrthoDB" id="1032410at2"/>
<dbReference type="EMBL" id="CP032157">
    <property type="protein sequence ID" value="AXY74325.1"/>
    <property type="molecule type" value="Genomic_DNA"/>
</dbReference>
<evidence type="ECO:0008006" key="4">
    <source>
        <dbReference type="Google" id="ProtNLM"/>
    </source>
</evidence>